<proteinExistence type="predicted"/>
<accession>A0A381UMX3</accession>
<protein>
    <submittedName>
        <fullName evidence="1">Uncharacterized protein</fullName>
    </submittedName>
</protein>
<dbReference type="EMBL" id="UINC01006628">
    <property type="protein sequence ID" value="SVA28687.1"/>
    <property type="molecule type" value="Genomic_DNA"/>
</dbReference>
<reference evidence="1" key="1">
    <citation type="submission" date="2018-05" db="EMBL/GenBank/DDBJ databases">
        <authorList>
            <person name="Lanie J.A."/>
            <person name="Ng W.-L."/>
            <person name="Kazmierczak K.M."/>
            <person name="Andrzejewski T.M."/>
            <person name="Davidsen T.M."/>
            <person name="Wayne K.J."/>
            <person name="Tettelin H."/>
            <person name="Glass J.I."/>
            <person name="Rusch D."/>
            <person name="Podicherti R."/>
            <person name="Tsui H.-C.T."/>
            <person name="Winkler M.E."/>
        </authorList>
    </citation>
    <scope>NUCLEOTIDE SEQUENCE</scope>
</reference>
<dbReference type="AlphaFoldDB" id="A0A381UMX3"/>
<name>A0A381UMX3_9ZZZZ</name>
<sequence length="80" mass="8538">MPYYEYHCETNGCKLEIRHRMSEQIETWGDLVERAGVGIGETPSDAPVTKLISAPVSITGLDGTKDFGGCGSACGCMPQA</sequence>
<organism evidence="1">
    <name type="scientific">marine metagenome</name>
    <dbReference type="NCBI Taxonomy" id="408172"/>
    <lineage>
        <taxon>unclassified sequences</taxon>
        <taxon>metagenomes</taxon>
        <taxon>ecological metagenomes</taxon>
    </lineage>
</organism>
<evidence type="ECO:0000313" key="1">
    <source>
        <dbReference type="EMBL" id="SVA28687.1"/>
    </source>
</evidence>
<gene>
    <name evidence="1" type="ORF">METZ01_LOCUS81541</name>
</gene>